<keyword evidence="1" id="KW-0614">Plasmid</keyword>
<evidence type="ECO:0008006" key="3">
    <source>
        <dbReference type="Google" id="ProtNLM"/>
    </source>
</evidence>
<organism evidence="1 2">
    <name type="scientific">Paenarthrobacter ureafaciens</name>
    <dbReference type="NCBI Taxonomy" id="37931"/>
    <lineage>
        <taxon>Bacteria</taxon>
        <taxon>Bacillati</taxon>
        <taxon>Actinomycetota</taxon>
        <taxon>Actinomycetes</taxon>
        <taxon>Micrococcales</taxon>
        <taxon>Micrococcaceae</taxon>
        <taxon>Paenarthrobacter</taxon>
    </lineage>
</organism>
<evidence type="ECO:0000313" key="1">
    <source>
        <dbReference type="EMBL" id="UYW00016.1"/>
    </source>
</evidence>
<gene>
    <name evidence="1" type="ORF">NL394_23015</name>
</gene>
<sequence>MAARRLPRGTRLNPVRLGWAIEEERKELIDNLADRAGVSSAVILEAIIDHVRKDIPDGGLPPWMLGNQGVLPLPQAS</sequence>
<protein>
    <recommendedName>
        <fullName evidence="3">Ribbon-helix-helix protein CopG domain-containing protein</fullName>
    </recommendedName>
</protein>
<dbReference type="Proteomes" id="UP001163293">
    <property type="component" value="Plasmid unnamed2"/>
</dbReference>
<keyword evidence="2" id="KW-1185">Reference proteome</keyword>
<evidence type="ECO:0000313" key="2">
    <source>
        <dbReference type="Proteomes" id="UP001163293"/>
    </source>
</evidence>
<name>A0AAX3EPY7_PAEUR</name>
<geneLocation type="plasmid" evidence="1 2">
    <name>unnamed2</name>
</geneLocation>
<proteinExistence type="predicted"/>
<dbReference type="EMBL" id="CP101187">
    <property type="protein sequence ID" value="UYW00016.1"/>
    <property type="molecule type" value="Genomic_DNA"/>
</dbReference>
<reference evidence="1" key="1">
    <citation type="submission" date="2022-07" db="EMBL/GenBank/DDBJ databases">
        <authorList>
            <person name="Wu T."/>
        </authorList>
    </citation>
    <scope>NUCLEOTIDE SEQUENCE</scope>
    <source>
        <strain evidence="1">SD-1</strain>
        <plasmid evidence="1">unnamed2</plasmid>
    </source>
</reference>
<dbReference type="RefSeq" id="WP_166842959.1">
    <property type="nucleotide sequence ID" value="NZ_CP101187.1"/>
</dbReference>
<dbReference type="AlphaFoldDB" id="A0AAX3EPY7"/>
<accession>A0AAX3EPY7</accession>